<evidence type="ECO:0000313" key="2">
    <source>
        <dbReference type="EMBL" id="VDL91081.1"/>
    </source>
</evidence>
<sequence length="369" mass="41181">MDGNLLSSRRMQASTSVPTTRVHDLLFADDCALNTVTEEDMQRSMDLFSAGCANFGLAICTTETVVMHQLPHSAEYIAPRINVNGTQLKSLETFAYRGSTLSRNTRIDDVVTQRITKASQVFDRVQACVWNLHVINLNTNLKMYKAAVFMTLRYGAENWTVYSSQAMKLNHFHISCLRGILKPRRQDRIPYMEVLERTRILSIHTMLRHVRLQYWGHLKRSVETIAAISEANWIVATKAKLAARKSQAPRINSANAQAQPTCPSCQRTFLARIGLVGHHRTRCRINRITKPSVTPASDASTTTTTTPTTDNNFIDGLTTHDHRHHPPSSTPAPLTATNSTYPTPNTSLATSEYLPPASSTTTGTNPKYN</sequence>
<dbReference type="AlphaFoldDB" id="A0A183SKE8"/>
<dbReference type="EMBL" id="UYSU01032962">
    <property type="protein sequence ID" value="VDL91081.1"/>
    <property type="molecule type" value="Genomic_DNA"/>
</dbReference>
<reference evidence="2 3" key="2">
    <citation type="submission" date="2018-11" db="EMBL/GenBank/DDBJ databases">
        <authorList>
            <consortium name="Pathogen Informatics"/>
        </authorList>
    </citation>
    <scope>NUCLEOTIDE SEQUENCE [LARGE SCALE GENOMIC DNA]</scope>
    <source>
        <strain evidence="2 3">NST_G2</strain>
    </source>
</reference>
<feature type="region of interest" description="Disordered" evidence="1">
    <location>
        <begin position="290"/>
        <end position="369"/>
    </location>
</feature>
<accession>A0A183SKE8</accession>
<proteinExistence type="predicted"/>
<keyword evidence="3" id="KW-1185">Reference proteome</keyword>
<dbReference type="STRING" id="70667.A0A183SKE8"/>
<gene>
    <name evidence="2" type="ORF">SSLN_LOCUS4696</name>
</gene>
<dbReference type="Proteomes" id="UP000275846">
    <property type="component" value="Unassembled WGS sequence"/>
</dbReference>
<protein>
    <submittedName>
        <fullName evidence="4">C2H2-type domain-containing protein</fullName>
    </submittedName>
</protein>
<evidence type="ECO:0000256" key="1">
    <source>
        <dbReference type="SAM" id="MobiDB-lite"/>
    </source>
</evidence>
<organism evidence="4">
    <name type="scientific">Schistocephalus solidus</name>
    <name type="common">Tapeworm</name>
    <dbReference type="NCBI Taxonomy" id="70667"/>
    <lineage>
        <taxon>Eukaryota</taxon>
        <taxon>Metazoa</taxon>
        <taxon>Spiralia</taxon>
        <taxon>Lophotrochozoa</taxon>
        <taxon>Platyhelminthes</taxon>
        <taxon>Cestoda</taxon>
        <taxon>Eucestoda</taxon>
        <taxon>Diphyllobothriidea</taxon>
        <taxon>Diphyllobothriidae</taxon>
        <taxon>Schistocephalus</taxon>
    </lineage>
</organism>
<dbReference type="OrthoDB" id="443363at2759"/>
<name>A0A183SKE8_SCHSO</name>
<feature type="compositionally biased region" description="Polar residues" evidence="1">
    <location>
        <begin position="357"/>
        <end position="369"/>
    </location>
</feature>
<dbReference type="WBParaSite" id="SSLN_0000485101-mRNA-1">
    <property type="protein sequence ID" value="SSLN_0000485101-mRNA-1"/>
    <property type="gene ID" value="SSLN_0000485101"/>
</dbReference>
<evidence type="ECO:0000313" key="3">
    <source>
        <dbReference type="Proteomes" id="UP000275846"/>
    </source>
</evidence>
<reference evidence="4" key="1">
    <citation type="submission" date="2016-06" db="UniProtKB">
        <authorList>
            <consortium name="WormBaseParasite"/>
        </authorList>
    </citation>
    <scope>IDENTIFICATION</scope>
</reference>
<feature type="compositionally biased region" description="Low complexity" evidence="1">
    <location>
        <begin position="331"/>
        <end position="340"/>
    </location>
</feature>
<feature type="compositionally biased region" description="Polar residues" evidence="1">
    <location>
        <begin position="341"/>
        <end position="350"/>
    </location>
</feature>
<dbReference type="PANTHER" id="PTHR47027:SF26">
    <property type="entry name" value="REVERSE TRANSCRIPTASE DOMAIN-CONTAINING PROTEIN"/>
    <property type="match status" value="1"/>
</dbReference>
<evidence type="ECO:0000313" key="4">
    <source>
        <dbReference type="WBParaSite" id="SSLN_0000485101-mRNA-1"/>
    </source>
</evidence>
<feature type="compositionally biased region" description="Low complexity" evidence="1">
    <location>
        <begin position="294"/>
        <end position="310"/>
    </location>
</feature>
<dbReference type="PANTHER" id="PTHR47027">
    <property type="entry name" value="REVERSE TRANSCRIPTASE DOMAIN-CONTAINING PROTEIN"/>
    <property type="match status" value="1"/>
</dbReference>